<evidence type="ECO:0000313" key="2">
    <source>
        <dbReference type="EMBL" id="CDF33324.1"/>
    </source>
</evidence>
<keyword evidence="3" id="KW-1185">Reference proteome</keyword>
<dbReference type="AlphaFoldDB" id="R7Q5M6"/>
<name>R7Q5M6_CHOCR</name>
<dbReference type="GeneID" id="17320840"/>
<dbReference type="Proteomes" id="UP000012073">
    <property type="component" value="Unassembled WGS sequence"/>
</dbReference>
<dbReference type="RefSeq" id="XP_005713127.1">
    <property type="nucleotide sequence ID" value="XM_005713070.1"/>
</dbReference>
<feature type="compositionally biased region" description="Basic and acidic residues" evidence="1">
    <location>
        <begin position="74"/>
        <end position="87"/>
    </location>
</feature>
<evidence type="ECO:0000256" key="1">
    <source>
        <dbReference type="SAM" id="MobiDB-lite"/>
    </source>
</evidence>
<sequence length="95" mass="10590">MLSAWTWPMRPAPMIPMLRRRSVSSGMTAFKLSLGTSWTDMRAVRGTDGKAARIERRPLVWPVNSRLEPGGGDGGRKDECRGNHGEGVVRRNWIG</sequence>
<protein>
    <submittedName>
        <fullName evidence="2">Uncharacterized protein</fullName>
    </submittedName>
</protein>
<dbReference type="EMBL" id="HG001640">
    <property type="protein sequence ID" value="CDF33324.1"/>
    <property type="molecule type" value="Genomic_DNA"/>
</dbReference>
<dbReference type="KEGG" id="ccp:CHC_T00002129001"/>
<dbReference type="Gramene" id="CDF33324">
    <property type="protein sequence ID" value="CDF33324"/>
    <property type="gene ID" value="CHC_T00002129001"/>
</dbReference>
<feature type="region of interest" description="Disordered" evidence="1">
    <location>
        <begin position="63"/>
        <end position="87"/>
    </location>
</feature>
<evidence type="ECO:0000313" key="3">
    <source>
        <dbReference type="Proteomes" id="UP000012073"/>
    </source>
</evidence>
<proteinExistence type="predicted"/>
<accession>R7Q5M6</accession>
<gene>
    <name evidence="2" type="ORF">CHC_T00002129001</name>
</gene>
<organism evidence="2 3">
    <name type="scientific">Chondrus crispus</name>
    <name type="common">Carrageen Irish moss</name>
    <name type="synonym">Polymorpha crispa</name>
    <dbReference type="NCBI Taxonomy" id="2769"/>
    <lineage>
        <taxon>Eukaryota</taxon>
        <taxon>Rhodophyta</taxon>
        <taxon>Florideophyceae</taxon>
        <taxon>Rhodymeniophycidae</taxon>
        <taxon>Gigartinales</taxon>
        <taxon>Gigartinaceae</taxon>
        <taxon>Chondrus</taxon>
    </lineage>
</organism>
<reference evidence="3" key="1">
    <citation type="journal article" date="2013" name="Proc. Natl. Acad. Sci. U.S.A.">
        <title>Genome structure and metabolic features in the red seaweed Chondrus crispus shed light on evolution of the Archaeplastida.</title>
        <authorList>
            <person name="Collen J."/>
            <person name="Porcel B."/>
            <person name="Carre W."/>
            <person name="Ball S.G."/>
            <person name="Chaparro C."/>
            <person name="Tonon T."/>
            <person name="Barbeyron T."/>
            <person name="Michel G."/>
            <person name="Noel B."/>
            <person name="Valentin K."/>
            <person name="Elias M."/>
            <person name="Artiguenave F."/>
            <person name="Arun A."/>
            <person name="Aury J.M."/>
            <person name="Barbosa-Neto J.F."/>
            <person name="Bothwell J.H."/>
            <person name="Bouget F.Y."/>
            <person name="Brillet L."/>
            <person name="Cabello-Hurtado F."/>
            <person name="Capella-Gutierrez S."/>
            <person name="Charrier B."/>
            <person name="Cladiere L."/>
            <person name="Cock J.M."/>
            <person name="Coelho S.M."/>
            <person name="Colleoni C."/>
            <person name="Czjzek M."/>
            <person name="Da Silva C."/>
            <person name="Delage L."/>
            <person name="Denoeud F."/>
            <person name="Deschamps P."/>
            <person name="Dittami S.M."/>
            <person name="Gabaldon T."/>
            <person name="Gachon C.M."/>
            <person name="Groisillier A."/>
            <person name="Herve C."/>
            <person name="Jabbari K."/>
            <person name="Katinka M."/>
            <person name="Kloareg B."/>
            <person name="Kowalczyk N."/>
            <person name="Labadie K."/>
            <person name="Leblanc C."/>
            <person name="Lopez P.J."/>
            <person name="McLachlan D.H."/>
            <person name="Meslet-Cladiere L."/>
            <person name="Moustafa A."/>
            <person name="Nehr Z."/>
            <person name="Nyvall Collen P."/>
            <person name="Panaud O."/>
            <person name="Partensky F."/>
            <person name="Poulain J."/>
            <person name="Rensing S.A."/>
            <person name="Rousvoal S."/>
            <person name="Samson G."/>
            <person name="Symeonidi A."/>
            <person name="Weissenbach J."/>
            <person name="Zambounis A."/>
            <person name="Wincker P."/>
            <person name="Boyen C."/>
        </authorList>
    </citation>
    <scope>NUCLEOTIDE SEQUENCE [LARGE SCALE GENOMIC DNA]</scope>
    <source>
        <strain evidence="3">cv. Stackhouse</strain>
    </source>
</reference>